<proteinExistence type="predicted"/>
<feature type="compositionally biased region" description="Polar residues" evidence="1">
    <location>
        <begin position="288"/>
        <end position="299"/>
    </location>
</feature>
<name>A0ABD3QWJ9_9STRA</name>
<sequence length="366" mass="40394">MKLSRPPFCKPRIVSTSYALALISTEVFSFSSVRSTCRQTPYPTLKVSCSRDLQSTSSQWKPCAQPRFDDFASCIVGPWTPVTRSESADVDVSTVSYEVEEVMRSCGGAIQGIRELPLSLLFPESSDVDQEQRTYHNRADGGFVYTDDGSYSAGPEAWESERNTDSDDMVDSGLCMASLSFGNHRLWLSATMDSLSDARKKFEGNSDVDVVSGPTKLSNSPALELVRPSISVLKISSEQFVDTNPTEIPEITWRSMQRVRMPSHGQVWSLARAKWERTTFKSDDTGDEPTSNESSQPQASRSVIGLVQVEIISSDSCRIFGDLIDNGFNIAMLGVCMQTKCAKSTMRCYDTNGHVKAVAFLNGTIR</sequence>
<feature type="region of interest" description="Disordered" evidence="1">
    <location>
        <begin position="279"/>
        <end position="299"/>
    </location>
</feature>
<organism evidence="2 3">
    <name type="scientific">Cyclotella cryptica</name>
    <dbReference type="NCBI Taxonomy" id="29204"/>
    <lineage>
        <taxon>Eukaryota</taxon>
        <taxon>Sar</taxon>
        <taxon>Stramenopiles</taxon>
        <taxon>Ochrophyta</taxon>
        <taxon>Bacillariophyta</taxon>
        <taxon>Coscinodiscophyceae</taxon>
        <taxon>Thalassiosirophycidae</taxon>
        <taxon>Stephanodiscales</taxon>
        <taxon>Stephanodiscaceae</taxon>
        <taxon>Cyclotella</taxon>
    </lineage>
</organism>
<evidence type="ECO:0000313" key="2">
    <source>
        <dbReference type="EMBL" id="KAL3804715.1"/>
    </source>
</evidence>
<keyword evidence="3" id="KW-1185">Reference proteome</keyword>
<accession>A0ABD3QWJ9</accession>
<gene>
    <name evidence="2" type="ORF">HJC23_008530</name>
</gene>
<evidence type="ECO:0000313" key="3">
    <source>
        <dbReference type="Proteomes" id="UP001516023"/>
    </source>
</evidence>
<comment type="caution">
    <text evidence="2">The sequence shown here is derived from an EMBL/GenBank/DDBJ whole genome shotgun (WGS) entry which is preliminary data.</text>
</comment>
<dbReference type="EMBL" id="JABMIG020000006">
    <property type="protein sequence ID" value="KAL3804715.1"/>
    <property type="molecule type" value="Genomic_DNA"/>
</dbReference>
<dbReference type="Proteomes" id="UP001516023">
    <property type="component" value="Unassembled WGS sequence"/>
</dbReference>
<evidence type="ECO:0000256" key="1">
    <source>
        <dbReference type="SAM" id="MobiDB-lite"/>
    </source>
</evidence>
<protein>
    <submittedName>
        <fullName evidence="2">Uncharacterized protein</fullName>
    </submittedName>
</protein>
<reference evidence="2 3" key="1">
    <citation type="journal article" date="2020" name="G3 (Bethesda)">
        <title>Improved Reference Genome for Cyclotella cryptica CCMP332, a Model for Cell Wall Morphogenesis, Salinity Adaptation, and Lipid Production in Diatoms (Bacillariophyta).</title>
        <authorList>
            <person name="Roberts W.R."/>
            <person name="Downey K.M."/>
            <person name="Ruck E.C."/>
            <person name="Traller J.C."/>
            <person name="Alverson A.J."/>
        </authorList>
    </citation>
    <scope>NUCLEOTIDE SEQUENCE [LARGE SCALE GENOMIC DNA]</scope>
    <source>
        <strain evidence="2 3">CCMP332</strain>
    </source>
</reference>
<dbReference type="AlphaFoldDB" id="A0ABD3QWJ9"/>